<keyword evidence="4 8" id="KW-0479">Metal-binding</keyword>
<keyword evidence="10" id="KW-0732">Signal</keyword>
<evidence type="ECO:0000256" key="9">
    <source>
        <dbReference type="SAM" id="Phobius"/>
    </source>
</evidence>
<evidence type="ECO:0000256" key="10">
    <source>
        <dbReference type="SAM" id="SignalP"/>
    </source>
</evidence>
<dbReference type="Pfam" id="PF02167">
    <property type="entry name" value="Cytochrom_C1"/>
    <property type="match status" value="2"/>
</dbReference>
<feature type="transmembrane region" description="Helical" evidence="9">
    <location>
        <begin position="251"/>
        <end position="269"/>
    </location>
</feature>
<dbReference type="Proteomes" id="UP000318405">
    <property type="component" value="Unassembled WGS sequence"/>
</dbReference>
<reference evidence="12 13" key="1">
    <citation type="submission" date="2019-07" db="EMBL/GenBank/DDBJ databases">
        <title>Qingshengfaniella alkalisoli gen. nov., sp. nov., isolated from saline soil.</title>
        <authorList>
            <person name="Xu L."/>
            <person name="Huang X.-X."/>
            <person name="Sun J.-Q."/>
        </authorList>
    </citation>
    <scope>NUCLEOTIDE SEQUENCE [LARGE SCALE GENOMIC DNA]</scope>
    <source>
        <strain evidence="12 13">DSM 27279</strain>
    </source>
</reference>
<dbReference type="GO" id="GO:0046872">
    <property type="term" value="F:metal ion binding"/>
    <property type="evidence" value="ECO:0007669"/>
    <property type="project" value="UniProtKB-KW"/>
</dbReference>
<evidence type="ECO:0000256" key="5">
    <source>
        <dbReference type="ARBA" id="ARBA00022989"/>
    </source>
</evidence>
<evidence type="ECO:0000256" key="7">
    <source>
        <dbReference type="ARBA" id="ARBA00023136"/>
    </source>
</evidence>
<feature type="binding site" description="covalent" evidence="8">
    <location>
        <position position="55"/>
    </location>
    <ligand>
        <name>heme c</name>
        <dbReference type="ChEBI" id="CHEBI:61717"/>
    </ligand>
</feature>
<keyword evidence="5 9" id="KW-1133">Transmembrane helix</keyword>
<dbReference type="InterPro" id="IPR002326">
    <property type="entry name" value="Cyt_c1"/>
</dbReference>
<comment type="cofactor">
    <cofactor evidence="8">
        <name>heme c</name>
        <dbReference type="ChEBI" id="CHEBI:61717"/>
    </cofactor>
    <text evidence="8">Binds 1 heme c group covalently per subunit.</text>
</comment>
<dbReference type="RefSeq" id="WP_143951166.1">
    <property type="nucleotide sequence ID" value="NZ_BAABMB010000005.1"/>
</dbReference>
<dbReference type="GO" id="GO:0009055">
    <property type="term" value="F:electron transfer activity"/>
    <property type="evidence" value="ECO:0007669"/>
    <property type="project" value="InterPro"/>
</dbReference>
<dbReference type="AlphaFoldDB" id="A0A556A842"/>
<dbReference type="PANTHER" id="PTHR10266:SF3">
    <property type="entry name" value="CYTOCHROME C1, HEME PROTEIN, MITOCHONDRIAL"/>
    <property type="match status" value="1"/>
</dbReference>
<keyword evidence="6 8" id="KW-0408">Iron</keyword>
<dbReference type="Gene3D" id="1.10.760.10">
    <property type="entry name" value="Cytochrome c-like domain"/>
    <property type="match status" value="1"/>
</dbReference>
<dbReference type="PROSITE" id="PS51007">
    <property type="entry name" value="CYTC"/>
    <property type="match status" value="1"/>
</dbReference>
<feature type="domain" description="Cytochrome c" evidence="11">
    <location>
        <begin position="39"/>
        <end position="134"/>
    </location>
</feature>
<comment type="caution">
    <text evidence="12">The sequence shown here is derived from an EMBL/GenBank/DDBJ whole genome shotgun (WGS) entry which is preliminary data.</text>
</comment>
<dbReference type="InterPro" id="IPR036909">
    <property type="entry name" value="Cyt_c-like_dom_sf"/>
</dbReference>
<keyword evidence="2 8" id="KW-0349">Heme</keyword>
<keyword evidence="3 9" id="KW-0812">Transmembrane</keyword>
<keyword evidence="13" id="KW-1185">Reference proteome</keyword>
<dbReference type="PANTHER" id="PTHR10266">
    <property type="entry name" value="CYTOCHROME C1"/>
    <property type="match status" value="1"/>
</dbReference>
<evidence type="ECO:0000313" key="12">
    <source>
        <dbReference type="EMBL" id="TSH89051.1"/>
    </source>
</evidence>
<feature type="chain" id="PRO_5022188933" evidence="10">
    <location>
        <begin position="22"/>
        <end position="278"/>
    </location>
</feature>
<keyword evidence="7 9" id="KW-0472">Membrane</keyword>
<evidence type="ECO:0000256" key="4">
    <source>
        <dbReference type="ARBA" id="ARBA00022723"/>
    </source>
</evidence>
<protein>
    <submittedName>
        <fullName evidence="12">Cytochrome c1</fullName>
    </submittedName>
</protein>
<comment type="subcellular location">
    <subcellularLocation>
        <location evidence="1">Membrane</location>
    </subcellularLocation>
</comment>
<proteinExistence type="predicted"/>
<dbReference type="OrthoDB" id="9798864at2"/>
<organism evidence="12 13">
    <name type="scientific">Verticiella sediminum</name>
    <dbReference type="NCBI Taxonomy" id="1247510"/>
    <lineage>
        <taxon>Bacteria</taxon>
        <taxon>Pseudomonadati</taxon>
        <taxon>Pseudomonadota</taxon>
        <taxon>Betaproteobacteria</taxon>
        <taxon>Burkholderiales</taxon>
        <taxon>Alcaligenaceae</taxon>
        <taxon>Verticiella</taxon>
    </lineage>
</organism>
<dbReference type="GO" id="GO:0020037">
    <property type="term" value="F:heme binding"/>
    <property type="evidence" value="ECO:0007669"/>
    <property type="project" value="InterPro"/>
</dbReference>
<gene>
    <name evidence="12" type="ORF">FOZ76_25900</name>
</gene>
<evidence type="ECO:0000256" key="3">
    <source>
        <dbReference type="ARBA" id="ARBA00022692"/>
    </source>
</evidence>
<dbReference type="InterPro" id="IPR009056">
    <property type="entry name" value="Cyt_c-like_dom"/>
</dbReference>
<evidence type="ECO:0000313" key="13">
    <source>
        <dbReference type="Proteomes" id="UP000318405"/>
    </source>
</evidence>
<evidence type="ECO:0000256" key="2">
    <source>
        <dbReference type="ARBA" id="ARBA00022617"/>
    </source>
</evidence>
<evidence type="ECO:0000256" key="8">
    <source>
        <dbReference type="PIRSR" id="PIRSR602326-1"/>
    </source>
</evidence>
<accession>A0A556A842</accession>
<dbReference type="GO" id="GO:0016020">
    <property type="term" value="C:membrane"/>
    <property type="evidence" value="ECO:0007669"/>
    <property type="project" value="UniProtKB-SubCell"/>
</dbReference>
<evidence type="ECO:0000259" key="11">
    <source>
        <dbReference type="PROSITE" id="PS51007"/>
    </source>
</evidence>
<dbReference type="EMBL" id="VLTJ01000042">
    <property type="protein sequence ID" value="TSH89051.1"/>
    <property type="molecule type" value="Genomic_DNA"/>
</dbReference>
<feature type="signal peptide" evidence="10">
    <location>
        <begin position="1"/>
        <end position="21"/>
    </location>
</feature>
<feature type="binding site" description="covalent" evidence="8">
    <location>
        <position position="52"/>
    </location>
    <ligand>
        <name>heme c</name>
        <dbReference type="ChEBI" id="CHEBI:61717"/>
    </ligand>
</feature>
<evidence type="ECO:0000256" key="1">
    <source>
        <dbReference type="ARBA" id="ARBA00004370"/>
    </source>
</evidence>
<dbReference type="SUPFAM" id="SSF46626">
    <property type="entry name" value="Cytochrome c"/>
    <property type="match status" value="1"/>
</dbReference>
<name>A0A556A842_9BURK</name>
<feature type="binding site" description="covalent" evidence="8">
    <location>
        <position position="56"/>
    </location>
    <ligand>
        <name>heme c</name>
        <dbReference type="ChEBI" id="CHEBI:61717"/>
    </ligand>
</feature>
<evidence type="ECO:0000256" key="6">
    <source>
        <dbReference type="ARBA" id="ARBA00023004"/>
    </source>
</evidence>
<sequence length="278" mass="31071">MKKLLGAIALLVCAALPPAHAAESGAPLERAPYRLNDLAALQNGAKLFINHCLNCHSANSVRYSDLRQIGLTDEQISEHLLFTGETVNDMMKIAMTPADAKAWFGTTPPDLSVIARAKSVNAGPSGGDYIYTYMRSFYRDASKLTGWDNLVFPSVAMPHVLWQQQGPRELVMTTVHQKDDGSWERQVRTYDAQGYLTVAAEPVSGHPHASTRAEFKAADARLAQNYDRQMADLAAFMTWMGEPVQQERKRIGMWVLLYLAIFLVVAWRLNAVYWRDVK</sequence>